<keyword evidence="2" id="KW-0808">Transferase</keyword>
<comment type="caution">
    <text evidence="2">The sequence shown here is derived from an EMBL/GenBank/DDBJ whole genome shotgun (WGS) entry which is preliminary data.</text>
</comment>
<feature type="domain" description="Aminoglycoside phosphotransferase" evidence="1">
    <location>
        <begin position="13"/>
        <end position="247"/>
    </location>
</feature>
<dbReference type="PANTHER" id="PTHR21310">
    <property type="entry name" value="AMINOGLYCOSIDE PHOSPHOTRANSFERASE-RELATED-RELATED"/>
    <property type="match status" value="1"/>
</dbReference>
<name>A0A3N2CVB1_9ACTN</name>
<evidence type="ECO:0000313" key="3">
    <source>
        <dbReference type="Proteomes" id="UP000281738"/>
    </source>
</evidence>
<reference evidence="2 3" key="1">
    <citation type="submission" date="2018-11" db="EMBL/GenBank/DDBJ databases">
        <title>Sequencing the genomes of 1000 actinobacteria strains.</title>
        <authorList>
            <person name="Klenk H.-P."/>
        </authorList>
    </citation>
    <scope>NUCLEOTIDE SEQUENCE [LARGE SCALE GENOMIC DNA]</scope>
    <source>
        <strain evidence="2 3">DSM 12652</strain>
    </source>
</reference>
<dbReference type="InterPro" id="IPR051678">
    <property type="entry name" value="AGP_Transferase"/>
</dbReference>
<dbReference type="Gene3D" id="3.90.1200.10">
    <property type="match status" value="1"/>
</dbReference>
<dbReference type="Pfam" id="PF01636">
    <property type="entry name" value="APH"/>
    <property type="match status" value="1"/>
</dbReference>
<accession>A0A3N2CVB1</accession>
<dbReference type="SUPFAM" id="SSF56112">
    <property type="entry name" value="Protein kinase-like (PK-like)"/>
    <property type="match status" value="1"/>
</dbReference>
<dbReference type="GO" id="GO:0016301">
    <property type="term" value="F:kinase activity"/>
    <property type="evidence" value="ECO:0007669"/>
    <property type="project" value="UniProtKB-KW"/>
</dbReference>
<dbReference type="AlphaFoldDB" id="A0A3N2CVB1"/>
<dbReference type="RefSeq" id="WP_170169788.1">
    <property type="nucleotide sequence ID" value="NZ_RKHO01000001.1"/>
</dbReference>
<dbReference type="InterPro" id="IPR002575">
    <property type="entry name" value="Aminoglycoside_PTrfase"/>
</dbReference>
<gene>
    <name evidence="2" type="ORF">EDD33_2272</name>
</gene>
<evidence type="ECO:0000259" key="1">
    <source>
        <dbReference type="Pfam" id="PF01636"/>
    </source>
</evidence>
<dbReference type="Proteomes" id="UP000281738">
    <property type="component" value="Unassembled WGS sequence"/>
</dbReference>
<keyword evidence="3" id="KW-1185">Reference proteome</keyword>
<evidence type="ECO:0000313" key="2">
    <source>
        <dbReference type="EMBL" id="ROR91406.1"/>
    </source>
</evidence>
<protein>
    <submittedName>
        <fullName evidence="2">Aminoglycoside phosphotransferase (APT) family kinase protein</fullName>
    </submittedName>
</protein>
<proteinExistence type="predicted"/>
<sequence length="298" mass="30508">MAYDEGPGFATSLQPLPGGASGETFLAGAGGDHTVLRLYAARSAARGPLAPEVDAAVLDLVRGVLPVPRVLEVRRGDPGADLPGLLVTSHLPGERLSEVLPELDGAGLHQVGEQLGVLAGRLGLAVQPRAGRFTDRRLVAEEPLPSLDRLLDAAAPALPDGLAAALGPVVDDAEDLLAGEARRVLVHGDLNPPNVLVERSTLEVTGLVDWEFAHAGGPWEDLGNLLRHAGDPVLREAVLAAYASIVPGVPEDVEARAEAADLAALIDLAGRADGTGPCLRATALLARAAGWTLGPGGA</sequence>
<keyword evidence="2" id="KW-0418">Kinase</keyword>
<dbReference type="EMBL" id="RKHO01000001">
    <property type="protein sequence ID" value="ROR91406.1"/>
    <property type="molecule type" value="Genomic_DNA"/>
</dbReference>
<dbReference type="InterPro" id="IPR011009">
    <property type="entry name" value="Kinase-like_dom_sf"/>
</dbReference>
<organism evidence="2 3">
    <name type="scientific">Nocardioides aurantiacus</name>
    <dbReference type="NCBI Taxonomy" id="86796"/>
    <lineage>
        <taxon>Bacteria</taxon>
        <taxon>Bacillati</taxon>
        <taxon>Actinomycetota</taxon>
        <taxon>Actinomycetes</taxon>
        <taxon>Propionibacteriales</taxon>
        <taxon>Nocardioidaceae</taxon>
        <taxon>Nocardioides</taxon>
    </lineage>
</organism>